<name>J3MBY2_ORYBR</name>
<dbReference type="eggNOG" id="KOG2730">
    <property type="taxonomic scope" value="Eukaryota"/>
</dbReference>
<evidence type="ECO:0000256" key="3">
    <source>
        <dbReference type="ARBA" id="ARBA00047418"/>
    </source>
</evidence>
<dbReference type="HOGENOM" id="CLU_029658_1_0_1"/>
<evidence type="ECO:0000256" key="6">
    <source>
        <dbReference type="ARBA" id="ARBA00049075"/>
    </source>
</evidence>
<evidence type="ECO:0000256" key="8">
    <source>
        <dbReference type="SAM" id="MobiDB-lite"/>
    </source>
</evidence>
<dbReference type="InterPro" id="IPR029063">
    <property type="entry name" value="SAM-dependent_MTases_sf"/>
</dbReference>
<keyword evidence="10" id="KW-1185">Reference proteome</keyword>
<dbReference type="PANTHER" id="PTHR14741">
    <property type="entry name" value="S-ADENOSYLMETHIONINE-DEPENDENT METHYLTRANSFERASE RELATED"/>
    <property type="match status" value="1"/>
</dbReference>
<feature type="region of interest" description="Disordered" evidence="8">
    <location>
        <begin position="40"/>
        <end position="128"/>
    </location>
</feature>
<accession>J3MBY2</accession>
<sequence>MARARAVSRTPRGRARAAAFLTRSCHRLLRFLATRCLRRRRASTGGSSPSVQPPLARAYSISTPRGRGAEVARALRRASTGDGDDPSPSASGQQPPLTRRVPGAEEAGGSRAAVAAQPRHEEQQGGEDAAVAGKYWAQRRSLFSLYDRGVRMDAEGWYSATPEAIAATQAARAPPGSLVLDAFAGVGGNSIQGCYVVAVEIDPRKVELAAHNARIYGVEDMIEFVVGDFFHLAPFLKADLVFLSPPWGGPSYSQAQVYTLDMLKPKDGYATFQAAQEISPNIIMFLPRNVDISQVEQLSWLSSPLLDFVSEESYVGHKYFKGITAYFGGVAQEVHKQQQISSQDLDTYLPLNPCLRKEK</sequence>
<dbReference type="PANTHER" id="PTHR14741:SF41">
    <property type="entry name" value="TRIMETHYLGUANOSINE SYNTHASE"/>
    <property type="match status" value="1"/>
</dbReference>
<dbReference type="Gene3D" id="3.40.50.150">
    <property type="entry name" value="Vaccinia Virus protein VP39"/>
    <property type="match status" value="1"/>
</dbReference>
<dbReference type="Gramene" id="OB06G15260.1">
    <property type="protein sequence ID" value="OB06G15260.1"/>
    <property type="gene ID" value="OB06G15260"/>
</dbReference>
<dbReference type="GO" id="GO:0005634">
    <property type="term" value="C:nucleus"/>
    <property type="evidence" value="ECO:0007669"/>
    <property type="project" value="TreeGrafter"/>
</dbReference>
<comment type="catalytic activity">
    <reaction evidence="4">
        <text>a 5'-end (N(7)-methyl 5'-triphosphoguanosine)-ribonucleoside in snoRNA + S-adenosyl-L-methionine = a 5'-end (N(2),N(7)-dimethyl 5'-triphosphoguanosine)-ribonucleoside in snoRNA + S-adenosyl-L-homocysteine + H(+)</text>
        <dbReference type="Rhea" id="RHEA:78475"/>
        <dbReference type="Rhea" id="RHEA-COMP:19086"/>
        <dbReference type="Rhea" id="RHEA-COMP:19088"/>
        <dbReference type="ChEBI" id="CHEBI:15378"/>
        <dbReference type="ChEBI" id="CHEBI:57856"/>
        <dbReference type="ChEBI" id="CHEBI:59789"/>
        <dbReference type="ChEBI" id="CHEBI:156461"/>
        <dbReference type="ChEBI" id="CHEBI:172880"/>
    </reaction>
    <physiologicalReaction direction="left-to-right" evidence="4">
        <dbReference type="Rhea" id="RHEA:78476"/>
    </physiologicalReaction>
</comment>
<dbReference type="InterPro" id="IPR019012">
    <property type="entry name" value="RNA_cap_Gua-N2-MeTrfase"/>
</dbReference>
<reference evidence="9" key="2">
    <citation type="submission" date="2013-04" db="UniProtKB">
        <authorList>
            <consortium name="EnsemblPlants"/>
        </authorList>
    </citation>
    <scope>IDENTIFICATION</scope>
</reference>
<evidence type="ECO:0000256" key="5">
    <source>
        <dbReference type="ARBA" id="ARBA00048763"/>
    </source>
</evidence>
<evidence type="ECO:0000313" key="9">
    <source>
        <dbReference type="EnsemblPlants" id="OB06G15260.1"/>
    </source>
</evidence>
<dbReference type="Pfam" id="PF09445">
    <property type="entry name" value="Methyltransf_15"/>
    <property type="match status" value="1"/>
</dbReference>
<organism evidence="9">
    <name type="scientific">Oryza brachyantha</name>
    <name type="common">malo sina</name>
    <dbReference type="NCBI Taxonomy" id="4533"/>
    <lineage>
        <taxon>Eukaryota</taxon>
        <taxon>Viridiplantae</taxon>
        <taxon>Streptophyta</taxon>
        <taxon>Embryophyta</taxon>
        <taxon>Tracheophyta</taxon>
        <taxon>Spermatophyta</taxon>
        <taxon>Magnoliopsida</taxon>
        <taxon>Liliopsida</taxon>
        <taxon>Poales</taxon>
        <taxon>Poaceae</taxon>
        <taxon>BOP clade</taxon>
        <taxon>Oryzoideae</taxon>
        <taxon>Oryzeae</taxon>
        <taxon>Oryzinae</taxon>
        <taxon>Oryza</taxon>
    </lineage>
</organism>
<dbReference type="EnsemblPlants" id="OB06G15260.1">
    <property type="protein sequence ID" value="OB06G15260.1"/>
    <property type="gene ID" value="OB06G15260"/>
</dbReference>
<dbReference type="STRING" id="4533.J3MBY2"/>
<comment type="catalytic activity">
    <reaction evidence="3">
        <text>a 5'-end (N(2),N(7)-dimethyl 5'-triphosphoguanosine)-ribonucleoside in snoRNA + S-adenosyl-L-methionine = a 5'-end (N(2),N(2),N(7)-trimethyl 5'-triphosphoguanosine)-ribonucleoside in snoRNA + S-adenosyl-L-homocysteine + H(+)</text>
        <dbReference type="Rhea" id="RHEA:78507"/>
        <dbReference type="Rhea" id="RHEA-COMP:19088"/>
        <dbReference type="Rhea" id="RHEA-COMP:19090"/>
        <dbReference type="ChEBI" id="CHEBI:15378"/>
        <dbReference type="ChEBI" id="CHEBI:57856"/>
        <dbReference type="ChEBI" id="CHEBI:59789"/>
        <dbReference type="ChEBI" id="CHEBI:167623"/>
        <dbReference type="ChEBI" id="CHEBI:172880"/>
    </reaction>
    <physiologicalReaction direction="left-to-right" evidence="3">
        <dbReference type="Rhea" id="RHEA:78508"/>
    </physiologicalReaction>
</comment>
<reference evidence="9" key="1">
    <citation type="journal article" date="2013" name="Nat. Commun.">
        <title>Whole-genome sequencing of Oryza brachyantha reveals mechanisms underlying Oryza genome evolution.</title>
        <authorList>
            <person name="Chen J."/>
            <person name="Huang Q."/>
            <person name="Gao D."/>
            <person name="Wang J."/>
            <person name="Lang Y."/>
            <person name="Liu T."/>
            <person name="Li B."/>
            <person name="Bai Z."/>
            <person name="Luis Goicoechea J."/>
            <person name="Liang C."/>
            <person name="Chen C."/>
            <person name="Zhang W."/>
            <person name="Sun S."/>
            <person name="Liao Y."/>
            <person name="Zhang X."/>
            <person name="Yang L."/>
            <person name="Song C."/>
            <person name="Wang M."/>
            <person name="Shi J."/>
            <person name="Liu G."/>
            <person name="Liu J."/>
            <person name="Zhou H."/>
            <person name="Zhou W."/>
            <person name="Yu Q."/>
            <person name="An N."/>
            <person name="Chen Y."/>
            <person name="Cai Q."/>
            <person name="Wang B."/>
            <person name="Liu B."/>
            <person name="Min J."/>
            <person name="Huang Y."/>
            <person name="Wu H."/>
            <person name="Li Z."/>
            <person name="Zhang Y."/>
            <person name="Yin Y."/>
            <person name="Song W."/>
            <person name="Jiang J."/>
            <person name="Jackson S.A."/>
            <person name="Wing R.A."/>
            <person name="Wang J."/>
            <person name="Chen M."/>
        </authorList>
    </citation>
    <scope>NUCLEOTIDE SEQUENCE [LARGE SCALE GENOMIC DNA]</scope>
    <source>
        <strain evidence="9">cv. IRGC 101232</strain>
    </source>
</reference>
<comment type="catalytic activity">
    <reaction evidence="6">
        <text>a 5'-end (N(7)-methyl 5'-triphosphoguanosine)-ribonucleoside in snRNA + S-adenosyl-L-methionine = a 5'-end (N(2),N(7)-dimethyl 5'-triphosphoguanosine)-ribonucleoside in snRNA + S-adenosyl-L-homocysteine + H(+)</text>
        <dbReference type="Rhea" id="RHEA:78471"/>
        <dbReference type="Rhea" id="RHEA-COMP:19085"/>
        <dbReference type="Rhea" id="RHEA-COMP:19087"/>
        <dbReference type="ChEBI" id="CHEBI:15378"/>
        <dbReference type="ChEBI" id="CHEBI:57856"/>
        <dbReference type="ChEBI" id="CHEBI:59789"/>
        <dbReference type="ChEBI" id="CHEBI:156461"/>
        <dbReference type="ChEBI" id="CHEBI:172880"/>
    </reaction>
    <physiologicalReaction direction="left-to-right" evidence="6">
        <dbReference type="Rhea" id="RHEA:78472"/>
    </physiologicalReaction>
</comment>
<dbReference type="AlphaFoldDB" id="J3MBY2"/>
<proteinExistence type="inferred from homology"/>
<evidence type="ECO:0000256" key="1">
    <source>
        <dbReference type="ARBA" id="ARBA00018517"/>
    </source>
</evidence>
<evidence type="ECO:0000313" key="10">
    <source>
        <dbReference type="Proteomes" id="UP000006038"/>
    </source>
</evidence>
<dbReference type="CDD" id="cd02440">
    <property type="entry name" value="AdoMet_MTases"/>
    <property type="match status" value="1"/>
</dbReference>
<dbReference type="SUPFAM" id="SSF53335">
    <property type="entry name" value="S-adenosyl-L-methionine-dependent methyltransferases"/>
    <property type="match status" value="1"/>
</dbReference>
<comment type="similarity">
    <text evidence="2">Belongs to the methyltransferase superfamily. Trimethylguanosine synthase family.</text>
</comment>
<comment type="catalytic activity">
    <reaction evidence="5">
        <text>a 5'-end (N(2),N(7)-dimethyl 5'-triphosphoguanosine)-ribonucleoside in snRNA + S-adenosyl-L-methionine = a 5'-end (N(2),N(2),N(7)-trimethyl 5'-triphosphoguanosine)-ribonucleoside in snRNA + S-adenosyl-L-homocysteine + H(+)</text>
        <dbReference type="Rhea" id="RHEA:78479"/>
        <dbReference type="Rhea" id="RHEA-COMP:19087"/>
        <dbReference type="Rhea" id="RHEA-COMP:19089"/>
        <dbReference type="ChEBI" id="CHEBI:15378"/>
        <dbReference type="ChEBI" id="CHEBI:57856"/>
        <dbReference type="ChEBI" id="CHEBI:59789"/>
        <dbReference type="ChEBI" id="CHEBI:167623"/>
        <dbReference type="ChEBI" id="CHEBI:172880"/>
    </reaction>
    <physiologicalReaction direction="left-to-right" evidence="5">
        <dbReference type="Rhea" id="RHEA:78480"/>
    </physiologicalReaction>
</comment>
<evidence type="ECO:0000256" key="4">
    <source>
        <dbReference type="ARBA" id="ARBA00048740"/>
    </source>
</evidence>
<evidence type="ECO:0000256" key="2">
    <source>
        <dbReference type="ARBA" id="ARBA00025783"/>
    </source>
</evidence>
<dbReference type="GO" id="GO:0071164">
    <property type="term" value="F:RNA cap trimethylguanosine synthase activity"/>
    <property type="evidence" value="ECO:0007669"/>
    <property type="project" value="TreeGrafter"/>
</dbReference>
<protein>
    <recommendedName>
        <fullName evidence="1">Trimethylguanosine synthase</fullName>
    </recommendedName>
    <alternativeName>
        <fullName evidence="7">Cap-specific guanine-N(2) methyltransferase</fullName>
    </alternativeName>
</protein>
<evidence type="ECO:0000256" key="7">
    <source>
        <dbReference type="ARBA" id="ARBA00049790"/>
    </source>
</evidence>
<dbReference type="Proteomes" id="UP000006038">
    <property type="component" value="Chromosome 6"/>
</dbReference>